<proteinExistence type="predicted"/>
<dbReference type="Gene3D" id="3.30.360.10">
    <property type="entry name" value="Dihydrodipicolinate Reductase, domain 2"/>
    <property type="match status" value="1"/>
</dbReference>
<dbReference type="Gene3D" id="3.40.50.720">
    <property type="entry name" value="NAD(P)-binding Rossmann-like Domain"/>
    <property type="match status" value="1"/>
</dbReference>
<dbReference type="PANTHER" id="PTHR43249">
    <property type="entry name" value="UDP-N-ACETYL-2-AMINO-2-DEOXY-D-GLUCURONATE OXIDASE"/>
    <property type="match status" value="1"/>
</dbReference>
<gene>
    <name evidence="3" type="ORF">M9B40_04280</name>
</gene>
<keyword evidence="4" id="KW-1185">Reference proteome</keyword>
<dbReference type="GO" id="GO:0000166">
    <property type="term" value="F:nucleotide binding"/>
    <property type="evidence" value="ECO:0007669"/>
    <property type="project" value="InterPro"/>
</dbReference>
<accession>A0A9Q8X1T6</accession>
<dbReference type="AlphaFoldDB" id="A0A9Q8X1T6"/>
<dbReference type="PANTHER" id="PTHR43249:SF1">
    <property type="entry name" value="D-GLUCOSIDE 3-DEHYDROGENASE"/>
    <property type="match status" value="1"/>
</dbReference>
<evidence type="ECO:0000313" key="3">
    <source>
        <dbReference type="EMBL" id="URQ62945.1"/>
    </source>
</evidence>
<organism evidence="3 4">
    <name type="scientific">SAR86 cluster bacterium</name>
    <dbReference type="NCBI Taxonomy" id="2030880"/>
    <lineage>
        <taxon>Bacteria</taxon>
        <taxon>Pseudomonadati</taxon>
        <taxon>Pseudomonadota</taxon>
        <taxon>Gammaproteobacteria</taxon>
        <taxon>SAR86 cluster</taxon>
    </lineage>
</organism>
<dbReference type="Pfam" id="PF01408">
    <property type="entry name" value="GFO_IDH_MocA"/>
    <property type="match status" value="1"/>
</dbReference>
<feature type="domain" description="Gfo/Idh/MocA-like oxidoreductase N-terminal" evidence="1">
    <location>
        <begin position="5"/>
        <end position="119"/>
    </location>
</feature>
<dbReference type="Pfam" id="PF02894">
    <property type="entry name" value="GFO_IDH_MocA_C"/>
    <property type="match status" value="1"/>
</dbReference>
<dbReference type="SUPFAM" id="SSF51735">
    <property type="entry name" value="NAD(P)-binding Rossmann-fold domains"/>
    <property type="match status" value="1"/>
</dbReference>
<feature type="domain" description="Gfo/Idh/MocA-like oxidoreductase C-terminal" evidence="2">
    <location>
        <begin position="139"/>
        <end position="336"/>
    </location>
</feature>
<dbReference type="InterPro" id="IPR036291">
    <property type="entry name" value="NAD(P)-bd_dom_sf"/>
</dbReference>
<name>A0A9Q8X1T6_9GAMM</name>
<evidence type="ECO:0000313" key="4">
    <source>
        <dbReference type="Proteomes" id="UP001056381"/>
    </source>
</evidence>
<dbReference type="EMBL" id="CP097966">
    <property type="protein sequence ID" value="URQ62945.1"/>
    <property type="molecule type" value="Genomic_DNA"/>
</dbReference>
<dbReference type="InterPro" id="IPR000683">
    <property type="entry name" value="Gfo/Idh/MocA-like_OxRdtase_N"/>
</dbReference>
<evidence type="ECO:0000259" key="2">
    <source>
        <dbReference type="Pfam" id="PF02894"/>
    </source>
</evidence>
<dbReference type="SUPFAM" id="SSF55347">
    <property type="entry name" value="Glyceraldehyde-3-phosphate dehydrogenase-like, C-terminal domain"/>
    <property type="match status" value="1"/>
</dbReference>
<evidence type="ECO:0000259" key="1">
    <source>
        <dbReference type="Pfam" id="PF01408"/>
    </source>
</evidence>
<dbReference type="InterPro" id="IPR004104">
    <property type="entry name" value="Gfo/Idh/MocA-like_OxRdtase_C"/>
</dbReference>
<sequence>MSKLKLAFIGLGRAAQHYAEVIKENLSDEYIFSVGVDQYAESRSKWEKENSGKTFASIDEVSKDDVDIAIITTPSGSHAENSKVLLQNGVNVLCEKPIGLNVEDVVANMALAKEKSVLYGGVFQNRLNKPIKYIENLFSQNDFGKIISASVKLQWCRLQDYYNDEWHGRWKTDGGVISQQAIHHIDALFYLFGPPEFLSGFSGNINNKLEAEDTFVASGTLLKGGFFTIEATTAVRPEDFSASLEVVTDKYQISVGGIALNELTRVKLDGVELSNELKENSETVKNGYGNGHYHMLKEISENFNDSGKIIFPTSAESSLDSIKYIHALYSSVENNSIISFSDDVRSAKLGQDV</sequence>
<protein>
    <submittedName>
        <fullName evidence="3">Gfo/Idh/MocA family oxidoreductase</fullName>
    </submittedName>
</protein>
<reference evidence="3" key="1">
    <citation type="submission" date="2022-05" db="EMBL/GenBank/DDBJ databases">
        <title>Single-amplified genomics reveal most streamlined microbe among free-living bacteria.</title>
        <authorList>
            <person name="Roda-Garcia J."/>
            <person name="Haro-Moreno J.M."/>
            <person name="Rodriguez-Valera F."/>
            <person name="Almagro-Moreno S."/>
            <person name="Lopez-Perez M."/>
        </authorList>
    </citation>
    <scope>NUCLEOTIDE SEQUENCE</scope>
    <source>
        <strain evidence="3">TMED112-D2-2</strain>
    </source>
</reference>
<dbReference type="InterPro" id="IPR052515">
    <property type="entry name" value="Gfo/Idh/MocA_Oxidoreductase"/>
</dbReference>
<dbReference type="Proteomes" id="UP001056381">
    <property type="component" value="Chromosome"/>
</dbReference>